<reference evidence="3" key="2">
    <citation type="submission" date="2023-07" db="EMBL/GenBank/DDBJ databases">
        <title>Genome of Winogradskyella sp. E313.</title>
        <authorList>
            <person name="Zhou Y."/>
        </authorList>
    </citation>
    <scope>NUCLEOTIDE SEQUENCE [LARGE SCALE GENOMIC DNA]</scope>
    <source>
        <strain evidence="3">E313</strain>
    </source>
</reference>
<keyword evidence="3" id="KW-1185">Reference proteome</keyword>
<organism evidence="2 3">
    <name type="scientific">Winogradskyella immobilis</name>
    <dbReference type="NCBI Taxonomy" id="2816852"/>
    <lineage>
        <taxon>Bacteria</taxon>
        <taxon>Pseudomonadati</taxon>
        <taxon>Bacteroidota</taxon>
        <taxon>Flavobacteriia</taxon>
        <taxon>Flavobacteriales</taxon>
        <taxon>Flavobacteriaceae</taxon>
        <taxon>Winogradskyella</taxon>
    </lineage>
</organism>
<feature type="transmembrane region" description="Helical" evidence="1">
    <location>
        <begin position="116"/>
        <end position="135"/>
    </location>
</feature>
<feature type="transmembrane region" description="Helical" evidence="1">
    <location>
        <begin position="58"/>
        <end position="80"/>
    </location>
</feature>
<reference evidence="3" key="1">
    <citation type="submission" date="2021-03" db="EMBL/GenBank/DDBJ databases">
        <title>Genome of Cognatishimia sp. F0-27.</title>
        <authorList>
            <person name="Ping X."/>
        </authorList>
    </citation>
    <scope>NUCLEOTIDE SEQUENCE [LARGE SCALE GENOMIC DNA]</scope>
    <source>
        <strain evidence="3">E313</strain>
    </source>
</reference>
<accession>A0ABS8EN26</accession>
<name>A0ABS8EN26_9FLAO</name>
<feature type="transmembrane region" description="Helical" evidence="1">
    <location>
        <begin position="87"/>
        <end position="104"/>
    </location>
</feature>
<evidence type="ECO:0000313" key="3">
    <source>
        <dbReference type="Proteomes" id="UP000778797"/>
    </source>
</evidence>
<keyword evidence="1" id="KW-0472">Membrane</keyword>
<sequence>MTNLSTSKPPVWFWIVSVLALIWNGMGVNAYLQQAYDTEAHRALYTAEQLDVISQQPAWYTTAFAIAVFCGALGCIALLLRKRFAKLLFICSFIAVLVQMYYNLIQNSNLKDAGAFEWSMQIAIPVICILMILLSNKGIAKGWLK</sequence>
<dbReference type="RefSeq" id="WP_227477076.1">
    <property type="nucleotide sequence ID" value="NZ_JAFMPT010000009.1"/>
</dbReference>
<comment type="caution">
    <text evidence="2">The sequence shown here is derived from an EMBL/GenBank/DDBJ whole genome shotgun (WGS) entry which is preliminary data.</text>
</comment>
<evidence type="ECO:0000256" key="1">
    <source>
        <dbReference type="SAM" id="Phobius"/>
    </source>
</evidence>
<keyword evidence="1" id="KW-1133">Transmembrane helix</keyword>
<gene>
    <name evidence="2" type="ORF">J1C55_08520</name>
</gene>
<feature type="transmembrane region" description="Helical" evidence="1">
    <location>
        <begin position="12"/>
        <end position="32"/>
    </location>
</feature>
<keyword evidence="1" id="KW-0812">Transmembrane</keyword>
<dbReference type="EMBL" id="JAFMPT010000009">
    <property type="protein sequence ID" value="MCC1484629.1"/>
    <property type="molecule type" value="Genomic_DNA"/>
</dbReference>
<proteinExistence type="predicted"/>
<dbReference type="Proteomes" id="UP000778797">
    <property type="component" value="Unassembled WGS sequence"/>
</dbReference>
<evidence type="ECO:0000313" key="2">
    <source>
        <dbReference type="EMBL" id="MCC1484629.1"/>
    </source>
</evidence>
<protein>
    <recommendedName>
        <fullName evidence="4">Sugar transporter</fullName>
    </recommendedName>
</protein>
<evidence type="ECO:0008006" key="4">
    <source>
        <dbReference type="Google" id="ProtNLM"/>
    </source>
</evidence>